<feature type="non-terminal residue" evidence="1">
    <location>
        <position position="1"/>
    </location>
</feature>
<feature type="non-terminal residue" evidence="1">
    <location>
        <position position="35"/>
    </location>
</feature>
<evidence type="ECO:0000313" key="1">
    <source>
        <dbReference type="EMBL" id="CAF91971.1"/>
    </source>
</evidence>
<accession>Q4T561</accession>
<sequence>KDDMPAVLTSRPQAGLSFLAPEPEDLEDLYSKYKV</sequence>
<dbReference type="EMBL" id="CAAE01009420">
    <property type="protein sequence ID" value="CAF91971.1"/>
    <property type="molecule type" value="Genomic_DNA"/>
</dbReference>
<organism evidence="1">
    <name type="scientific">Tetraodon nigroviridis</name>
    <name type="common">Spotted green pufferfish</name>
    <name type="synonym">Chelonodon nigroviridis</name>
    <dbReference type="NCBI Taxonomy" id="99883"/>
    <lineage>
        <taxon>Eukaryota</taxon>
        <taxon>Metazoa</taxon>
        <taxon>Chordata</taxon>
        <taxon>Craniata</taxon>
        <taxon>Vertebrata</taxon>
        <taxon>Euteleostomi</taxon>
        <taxon>Actinopterygii</taxon>
        <taxon>Neopterygii</taxon>
        <taxon>Teleostei</taxon>
        <taxon>Neoteleostei</taxon>
        <taxon>Acanthomorphata</taxon>
        <taxon>Eupercaria</taxon>
        <taxon>Tetraodontiformes</taxon>
        <taxon>Tetradontoidea</taxon>
        <taxon>Tetraodontidae</taxon>
        <taxon>Tetraodon</taxon>
    </lineage>
</organism>
<dbReference type="KEGG" id="tng:GSTEN00006975G001"/>
<reference evidence="1" key="2">
    <citation type="submission" date="2004-02" db="EMBL/GenBank/DDBJ databases">
        <authorList>
            <consortium name="Genoscope"/>
            <consortium name="Whitehead Institute Centre for Genome Research"/>
        </authorList>
    </citation>
    <scope>NUCLEOTIDE SEQUENCE</scope>
</reference>
<gene>
    <name evidence="1" type="ORF">GSTENG00006975001</name>
</gene>
<proteinExistence type="predicted"/>
<dbReference type="AlphaFoldDB" id="Q4T561"/>
<protein>
    <submittedName>
        <fullName evidence="1">(spotted green pufferfish) hypothetical protein</fullName>
    </submittedName>
</protein>
<reference evidence="1" key="1">
    <citation type="journal article" date="2004" name="Nature">
        <title>Genome duplication in the teleost fish Tetraodon nigroviridis reveals the early vertebrate proto-karyotype.</title>
        <authorList>
            <person name="Jaillon O."/>
            <person name="Aury J.-M."/>
            <person name="Brunet F."/>
            <person name="Petit J.-L."/>
            <person name="Stange-Thomann N."/>
            <person name="Mauceli E."/>
            <person name="Bouneau L."/>
            <person name="Fischer C."/>
            <person name="Ozouf-Costaz C."/>
            <person name="Bernot A."/>
            <person name="Nicaud S."/>
            <person name="Jaffe D."/>
            <person name="Fisher S."/>
            <person name="Lutfalla G."/>
            <person name="Dossat C."/>
            <person name="Segurens B."/>
            <person name="Dasilva C."/>
            <person name="Salanoubat M."/>
            <person name="Levy M."/>
            <person name="Boudet N."/>
            <person name="Castellano S."/>
            <person name="Anthouard V."/>
            <person name="Jubin C."/>
            <person name="Castelli V."/>
            <person name="Katinka M."/>
            <person name="Vacherie B."/>
            <person name="Biemont C."/>
            <person name="Skalli Z."/>
            <person name="Cattolico L."/>
            <person name="Poulain J."/>
            <person name="De Berardinis V."/>
            <person name="Cruaud C."/>
            <person name="Duprat S."/>
            <person name="Brottier P."/>
            <person name="Coutanceau J.-P."/>
            <person name="Gouzy J."/>
            <person name="Parra G."/>
            <person name="Lardier G."/>
            <person name="Chapple C."/>
            <person name="McKernan K.J."/>
            <person name="McEwan P."/>
            <person name="Bosak S."/>
            <person name="Kellis M."/>
            <person name="Volff J.-N."/>
            <person name="Guigo R."/>
            <person name="Zody M.C."/>
            <person name="Mesirov J."/>
            <person name="Lindblad-Toh K."/>
            <person name="Birren B."/>
            <person name="Nusbaum C."/>
            <person name="Kahn D."/>
            <person name="Robinson-Rechavi M."/>
            <person name="Laudet V."/>
            <person name="Schachter V."/>
            <person name="Quetier F."/>
            <person name="Saurin W."/>
            <person name="Scarpelli C."/>
            <person name="Wincker P."/>
            <person name="Lander E.S."/>
            <person name="Weissenbach J."/>
            <person name="Roest Crollius H."/>
        </authorList>
    </citation>
    <scope>NUCLEOTIDE SEQUENCE [LARGE SCALE GENOMIC DNA]</scope>
</reference>
<name>Q4T561_TETNG</name>
<comment type="caution">
    <text evidence="1">The sequence shown here is derived from an EMBL/GenBank/DDBJ whole genome shotgun (WGS) entry which is preliminary data.</text>
</comment>